<organism evidence="2 3">
    <name type="scientific">Spodoptera exigua</name>
    <name type="common">Beet armyworm</name>
    <name type="synonym">Noctua fulgens</name>
    <dbReference type="NCBI Taxonomy" id="7107"/>
    <lineage>
        <taxon>Eukaryota</taxon>
        <taxon>Metazoa</taxon>
        <taxon>Ecdysozoa</taxon>
        <taxon>Arthropoda</taxon>
        <taxon>Hexapoda</taxon>
        <taxon>Insecta</taxon>
        <taxon>Pterygota</taxon>
        <taxon>Neoptera</taxon>
        <taxon>Endopterygota</taxon>
        <taxon>Lepidoptera</taxon>
        <taxon>Glossata</taxon>
        <taxon>Ditrysia</taxon>
        <taxon>Noctuoidea</taxon>
        <taxon>Noctuidae</taxon>
        <taxon>Amphipyrinae</taxon>
        <taxon>Spodoptera</taxon>
    </lineage>
</organism>
<evidence type="ECO:0000313" key="2">
    <source>
        <dbReference type="EMBL" id="KAH9633151.1"/>
    </source>
</evidence>
<keyword evidence="1" id="KW-0812">Transmembrane</keyword>
<reference evidence="2" key="1">
    <citation type="journal article" date="2021" name="G3 (Bethesda)">
        <title>Genome and transcriptome analysis of the beet armyworm Spodoptera exigua reveals targets for pest control. .</title>
        <authorList>
            <person name="Simon S."/>
            <person name="Breeschoten T."/>
            <person name="Jansen H.J."/>
            <person name="Dirks R.P."/>
            <person name="Schranz M.E."/>
            <person name="Ros V.I.D."/>
        </authorList>
    </citation>
    <scope>NUCLEOTIDE SEQUENCE</scope>
    <source>
        <strain evidence="2">TB_SE_WUR_2020</strain>
    </source>
</reference>
<evidence type="ECO:0000256" key="1">
    <source>
        <dbReference type="SAM" id="Phobius"/>
    </source>
</evidence>
<keyword evidence="1" id="KW-0472">Membrane</keyword>
<protein>
    <submittedName>
        <fullName evidence="2">Uncharacterized protein</fullName>
    </submittedName>
</protein>
<name>A0A922SD02_SPOEX</name>
<feature type="transmembrane region" description="Helical" evidence="1">
    <location>
        <begin position="7"/>
        <end position="30"/>
    </location>
</feature>
<keyword evidence="1" id="KW-1133">Transmembrane helix</keyword>
<evidence type="ECO:0000313" key="3">
    <source>
        <dbReference type="Proteomes" id="UP000814243"/>
    </source>
</evidence>
<sequence length="131" mass="14533">MFVPKWVAPNVLTFGGFLLIVLNFMLLSYYDYDYYAASTPLYNETVTESPLNGHVEVIPQSLWYFIGIFLFLAYTLGINSVLPVDGCERHGFLQEVIQTTHRQDAISDGSVAPSMVVCVDVASLLSMGAQV</sequence>
<accession>A0A922SD02</accession>
<gene>
    <name evidence="2" type="ORF">HF086_013774</name>
</gene>
<feature type="transmembrane region" description="Helical" evidence="1">
    <location>
        <begin position="62"/>
        <end position="82"/>
    </location>
</feature>
<proteinExistence type="predicted"/>
<comment type="caution">
    <text evidence="2">The sequence shown here is derived from an EMBL/GenBank/DDBJ whole genome shotgun (WGS) entry which is preliminary data.</text>
</comment>
<dbReference type="AlphaFoldDB" id="A0A922SD02"/>
<dbReference type="EMBL" id="JACEFF010000666">
    <property type="protein sequence ID" value="KAH9633151.1"/>
    <property type="molecule type" value="Genomic_DNA"/>
</dbReference>
<dbReference type="Proteomes" id="UP000814243">
    <property type="component" value="Unassembled WGS sequence"/>
</dbReference>